<evidence type="ECO:0000313" key="2">
    <source>
        <dbReference type="Proteomes" id="UP000091820"/>
    </source>
</evidence>
<name>A0A1A9WZM7_9MUSC</name>
<accession>A0A1A9WZM7</accession>
<protein>
    <submittedName>
        <fullName evidence="1">Uncharacterized protein</fullName>
    </submittedName>
</protein>
<dbReference type="EnsemblMetazoa" id="GBRI038693-RA">
    <property type="protein sequence ID" value="GBRI038693-PA"/>
    <property type="gene ID" value="GBRI038693"/>
</dbReference>
<organism evidence="1 2">
    <name type="scientific">Glossina brevipalpis</name>
    <dbReference type="NCBI Taxonomy" id="37001"/>
    <lineage>
        <taxon>Eukaryota</taxon>
        <taxon>Metazoa</taxon>
        <taxon>Ecdysozoa</taxon>
        <taxon>Arthropoda</taxon>
        <taxon>Hexapoda</taxon>
        <taxon>Insecta</taxon>
        <taxon>Pterygota</taxon>
        <taxon>Neoptera</taxon>
        <taxon>Endopterygota</taxon>
        <taxon>Diptera</taxon>
        <taxon>Brachycera</taxon>
        <taxon>Muscomorpha</taxon>
        <taxon>Hippoboscoidea</taxon>
        <taxon>Glossinidae</taxon>
        <taxon>Glossina</taxon>
    </lineage>
</organism>
<dbReference type="AlphaFoldDB" id="A0A1A9WZM7"/>
<evidence type="ECO:0000313" key="1">
    <source>
        <dbReference type="EnsemblMetazoa" id="GBRI038693-PA"/>
    </source>
</evidence>
<sequence length="152" mass="18098">METLSYNEILLISPKSSDYSQYKSITMPLWLRQPILKTILTDIDKIIRLDIQNQLTLSILRNCRMRSECKASFQRSLHLHNRHRNKNNNSSNKRITKTIKATTRSNTNIFFSQLRSSPYKVWNRKEQETEQQCRKMKNYIKTLSCYVGTFMT</sequence>
<dbReference type="VEuPathDB" id="VectorBase:GBRI038693"/>
<dbReference type="Proteomes" id="UP000091820">
    <property type="component" value="Unassembled WGS sequence"/>
</dbReference>
<reference evidence="1" key="2">
    <citation type="submission" date="2020-05" db="UniProtKB">
        <authorList>
            <consortium name="EnsemblMetazoa"/>
        </authorList>
    </citation>
    <scope>IDENTIFICATION</scope>
    <source>
        <strain evidence="1">IAEA</strain>
    </source>
</reference>
<reference evidence="2" key="1">
    <citation type="submission" date="2014-03" db="EMBL/GenBank/DDBJ databases">
        <authorList>
            <person name="Aksoy S."/>
            <person name="Warren W."/>
            <person name="Wilson R.K."/>
        </authorList>
    </citation>
    <scope>NUCLEOTIDE SEQUENCE [LARGE SCALE GENOMIC DNA]</scope>
    <source>
        <strain evidence="2">IAEA</strain>
    </source>
</reference>
<proteinExistence type="predicted"/>
<keyword evidence="2" id="KW-1185">Reference proteome</keyword>